<gene>
    <name evidence="1" type="ORF">GLW07_09435</name>
</gene>
<evidence type="ECO:0000313" key="1">
    <source>
        <dbReference type="EMBL" id="MYL63574.1"/>
    </source>
</evidence>
<dbReference type="EMBL" id="WMEY01000003">
    <property type="protein sequence ID" value="MYL63574.1"/>
    <property type="molecule type" value="Genomic_DNA"/>
</dbReference>
<comment type="caution">
    <text evidence="1">The sequence shown here is derived from an EMBL/GenBank/DDBJ whole genome shotgun (WGS) entry which is preliminary data.</text>
</comment>
<organism evidence="1 2">
    <name type="scientific">Guptibacillus hwajinpoensis</name>
    <dbReference type="NCBI Taxonomy" id="208199"/>
    <lineage>
        <taxon>Bacteria</taxon>
        <taxon>Bacillati</taxon>
        <taxon>Bacillota</taxon>
        <taxon>Bacilli</taxon>
        <taxon>Bacillales</taxon>
        <taxon>Guptibacillaceae</taxon>
        <taxon>Guptibacillus</taxon>
    </lineage>
</organism>
<dbReference type="Proteomes" id="UP000447833">
    <property type="component" value="Unassembled WGS sequence"/>
</dbReference>
<evidence type="ECO:0008006" key="3">
    <source>
        <dbReference type="Google" id="ProtNLM"/>
    </source>
</evidence>
<dbReference type="RefSeq" id="WP_160919191.1">
    <property type="nucleotide sequence ID" value="NZ_WMEY01000003.1"/>
</dbReference>
<dbReference type="AlphaFoldDB" id="A0A845EYI3"/>
<name>A0A845EYI3_9BACL</name>
<reference evidence="1 2" key="1">
    <citation type="submission" date="2019-11" db="EMBL/GenBank/DDBJ databases">
        <title>Genome sequences of 17 halophilic strains isolated from different environments.</title>
        <authorList>
            <person name="Furrow R.E."/>
        </authorList>
    </citation>
    <scope>NUCLEOTIDE SEQUENCE [LARGE SCALE GENOMIC DNA]</scope>
    <source>
        <strain evidence="1 2">22506_14_FS</strain>
    </source>
</reference>
<accession>A0A845EYI3</accession>
<sequence length="105" mass="11408">MSCCNKKEGVHTACKSCFCKTFAGKSNVALGAIQIANQAFTLGLQQPPLPQGTRRINGITLFSIDPTTCCAKIGFQFNEAPFTEFITADCRDVYSFSFAPDVFPI</sequence>
<proteinExistence type="predicted"/>
<evidence type="ECO:0000313" key="2">
    <source>
        <dbReference type="Proteomes" id="UP000447833"/>
    </source>
</evidence>
<protein>
    <recommendedName>
        <fullName evidence="3">Spore coat protein</fullName>
    </recommendedName>
</protein>